<evidence type="ECO:0000256" key="11">
    <source>
        <dbReference type="SAM" id="Phobius"/>
    </source>
</evidence>
<evidence type="ECO:0000256" key="10">
    <source>
        <dbReference type="ARBA" id="ARBA00037968"/>
    </source>
</evidence>
<evidence type="ECO:0000256" key="5">
    <source>
        <dbReference type="ARBA" id="ARBA00023015"/>
    </source>
</evidence>
<keyword evidence="6" id="KW-0238">DNA-binding</keyword>
<dbReference type="PANTHER" id="PTHR43791:SF103">
    <property type="entry name" value="MAJOR FACILITATOR SUPERFAMILY (MFS) PROFILE DOMAIN-CONTAINING PROTEIN-RELATED"/>
    <property type="match status" value="1"/>
</dbReference>
<evidence type="ECO:0008006" key="16">
    <source>
        <dbReference type="Google" id="ProtNLM"/>
    </source>
</evidence>
<feature type="domain" description="Zn(2)-C6 fungal-type" evidence="12">
    <location>
        <begin position="546"/>
        <end position="574"/>
    </location>
</feature>
<feature type="transmembrane region" description="Helical" evidence="11">
    <location>
        <begin position="340"/>
        <end position="359"/>
    </location>
</feature>
<keyword evidence="5" id="KW-0805">Transcription regulation</keyword>
<evidence type="ECO:0000259" key="12">
    <source>
        <dbReference type="PROSITE" id="PS50048"/>
    </source>
</evidence>
<dbReference type="AlphaFoldDB" id="A0A9W9LLG0"/>
<dbReference type="InterPro" id="IPR020846">
    <property type="entry name" value="MFS_dom"/>
</dbReference>
<dbReference type="CDD" id="cd00067">
    <property type="entry name" value="GAL4"/>
    <property type="match status" value="1"/>
</dbReference>
<dbReference type="Proteomes" id="UP001146351">
    <property type="component" value="Unassembled WGS sequence"/>
</dbReference>
<reference evidence="14" key="2">
    <citation type="journal article" date="2023" name="IMA Fungus">
        <title>Comparative genomic study of the Penicillium genus elucidates a diverse pangenome and 15 lateral gene transfer events.</title>
        <authorList>
            <person name="Petersen C."/>
            <person name="Sorensen T."/>
            <person name="Nielsen M.R."/>
            <person name="Sondergaard T.E."/>
            <person name="Sorensen J.L."/>
            <person name="Fitzpatrick D.A."/>
            <person name="Frisvad J.C."/>
            <person name="Nielsen K.L."/>
        </authorList>
    </citation>
    <scope>NUCLEOTIDE SEQUENCE</scope>
    <source>
        <strain evidence="14">IBT 21917</strain>
    </source>
</reference>
<organism evidence="14 15">
    <name type="scientific">Penicillium capsulatum</name>
    <dbReference type="NCBI Taxonomy" id="69766"/>
    <lineage>
        <taxon>Eukaryota</taxon>
        <taxon>Fungi</taxon>
        <taxon>Dikarya</taxon>
        <taxon>Ascomycota</taxon>
        <taxon>Pezizomycotina</taxon>
        <taxon>Eurotiomycetes</taxon>
        <taxon>Eurotiomycetidae</taxon>
        <taxon>Eurotiales</taxon>
        <taxon>Aspergillaceae</taxon>
        <taxon>Penicillium</taxon>
    </lineage>
</organism>
<comment type="similarity">
    <text evidence="10">Belongs to the major facilitator superfamily. Allantoate permease family.</text>
</comment>
<dbReference type="Gene3D" id="1.20.1250.20">
    <property type="entry name" value="MFS general substrate transporter like domains"/>
    <property type="match status" value="1"/>
</dbReference>
<evidence type="ECO:0000313" key="14">
    <source>
        <dbReference type="EMBL" id="KAJ5165849.1"/>
    </source>
</evidence>
<dbReference type="InterPro" id="IPR036864">
    <property type="entry name" value="Zn2-C6_fun-type_DNA-bd_sf"/>
</dbReference>
<dbReference type="Pfam" id="PF07690">
    <property type="entry name" value="MFS_1"/>
    <property type="match status" value="1"/>
</dbReference>
<dbReference type="SUPFAM" id="SSF103473">
    <property type="entry name" value="MFS general substrate transporter"/>
    <property type="match status" value="1"/>
</dbReference>
<dbReference type="PROSITE" id="PS00463">
    <property type="entry name" value="ZN2_CY6_FUNGAL_1"/>
    <property type="match status" value="1"/>
</dbReference>
<sequence length="1059" mass="118645">MDYSKDFRSIKDEDTRPSGDIVGDCEEFSSYSRQEEKAVLRKIDMVVLPFMCLVFLLQYLDKQCLSYAAVFGLIEDLDMTSKQYSWSSSIFYVGQLVSEYPFIYLMSRLPLTKFVGATVIIWGIICMCLAAPSNFQGFFAVRFLLGFSEGAVSPAFVTITSIWYRKKEHGVRTALWVSMNGVAQVIGCLIMYGIGKNTAITIAPWRALYIVCGALTVAAGIGFFFLMPGGPKDAWFLNEREKQVLSLRLAEDCEGGDKTSFSMSQLKETILDPKAWMVFWFGVLVTMQSPVLTFATLVIESIGYSRLDTMLYTAPSGAVQVTLLWIGTALVMIFPRQRTLVVLVLIIPPLIATVFLLKLEVTAKWGLIVAAWLASCITACMSILLSLSASNAKGNTKRATVNTMFFIGYCAACIGSPQLWTHKPRYREGVITGIVTWCLLFVAVLVYRALCVWDNRQRDSKIGFDPTDTSQHVELNENGQPKADLTDKEDKHFRFALLAFPVKRDSTQRVHPGPYSLPGAKGLLDTPPFHMADHRQRTSKGRSHGGCMTCKNRRVKCDEQRPACQKCLSTGRICGGYAIRRGFPGSDPSSGLQIVHHVPGIAQATRMWKIPQSSELIHEVEYRSLEFFQLHTTNCFGPDIGSFLLQAAFYEPIIRTIAVAIGSLHRSFVFHHKGMSATQEDTRFTLIKYGKAIQQLVSIQPHNLPKANDTFLIACILFFSFECLQGHSRSACRHAISGLKIIKQRQLSVSRSHFQTYMPPDAIALLFTILENQILEIEGEQSLDDELRPTLISSFVHPMNTSSGQPSTAERLLDSFQLLYNRFARFCIVCDILYKPQEDRVFDFLAQAQHIRTAYCQIASELKDWTATFDSWIHSPQAQTSVRPSVMLLKVWRVTIGILLRLEWPTSELSWDSYVSDFVDVVAYAADMLCAPANLFTHAPCSISQRHSSTPTPVPPLQSKLLKSPSTVFSVTLGVITPLYMCATRCRDSITRHQAITLLLYCQRREGLWDSEVAGRIATRLVSIEEMAADIEPETEYTPIMIPLSARVYALSPSSIRIG</sequence>
<dbReference type="GO" id="GO:0022857">
    <property type="term" value="F:transmembrane transporter activity"/>
    <property type="evidence" value="ECO:0007669"/>
    <property type="project" value="InterPro"/>
</dbReference>
<dbReference type="GO" id="GO:0000981">
    <property type="term" value="F:DNA-binding transcription factor activity, RNA polymerase II-specific"/>
    <property type="evidence" value="ECO:0007669"/>
    <property type="project" value="InterPro"/>
</dbReference>
<keyword evidence="4 11" id="KW-1133">Transmembrane helix</keyword>
<dbReference type="InterPro" id="IPR001138">
    <property type="entry name" value="Zn2Cys6_DnaBD"/>
</dbReference>
<feature type="transmembrane region" description="Helical" evidence="11">
    <location>
        <begin position="275"/>
        <end position="299"/>
    </location>
</feature>
<dbReference type="FunFam" id="1.20.1250.20:FF:000064">
    <property type="entry name" value="MFS allantoate transporter"/>
    <property type="match status" value="1"/>
</dbReference>
<reference evidence="14" key="1">
    <citation type="submission" date="2022-11" db="EMBL/GenBank/DDBJ databases">
        <authorList>
            <person name="Petersen C."/>
        </authorList>
    </citation>
    <scope>NUCLEOTIDE SEQUENCE</scope>
    <source>
        <strain evidence="14">IBT 21917</strain>
    </source>
</reference>
<evidence type="ECO:0000256" key="1">
    <source>
        <dbReference type="ARBA" id="ARBA00004141"/>
    </source>
</evidence>
<comment type="caution">
    <text evidence="14">The sequence shown here is derived from an EMBL/GenBank/DDBJ whole genome shotgun (WGS) entry which is preliminary data.</text>
</comment>
<dbReference type="InterPro" id="IPR011701">
    <property type="entry name" value="MFS"/>
</dbReference>
<evidence type="ECO:0000256" key="8">
    <source>
        <dbReference type="ARBA" id="ARBA00023163"/>
    </source>
</evidence>
<name>A0A9W9LLG0_9EURO</name>
<feature type="transmembrane region" description="Helical" evidence="11">
    <location>
        <begin position="114"/>
        <end position="133"/>
    </location>
</feature>
<feature type="transmembrane region" description="Helical" evidence="11">
    <location>
        <begin position="399"/>
        <end position="417"/>
    </location>
</feature>
<evidence type="ECO:0000313" key="15">
    <source>
        <dbReference type="Proteomes" id="UP001146351"/>
    </source>
</evidence>
<feature type="transmembrane region" description="Helical" evidence="11">
    <location>
        <begin position="429"/>
        <end position="450"/>
    </location>
</feature>
<evidence type="ECO:0000256" key="3">
    <source>
        <dbReference type="ARBA" id="ARBA00022692"/>
    </source>
</evidence>
<dbReference type="GO" id="GO:0003677">
    <property type="term" value="F:DNA binding"/>
    <property type="evidence" value="ECO:0007669"/>
    <property type="project" value="UniProtKB-KW"/>
</dbReference>
<feature type="transmembrane region" description="Helical" evidence="11">
    <location>
        <begin position="175"/>
        <end position="195"/>
    </location>
</feature>
<dbReference type="PANTHER" id="PTHR43791">
    <property type="entry name" value="PERMEASE-RELATED"/>
    <property type="match status" value="1"/>
</dbReference>
<keyword evidence="7 11" id="KW-0472">Membrane</keyword>
<feature type="transmembrane region" description="Helical" evidence="11">
    <location>
        <begin position="311"/>
        <end position="333"/>
    </location>
</feature>
<evidence type="ECO:0000256" key="9">
    <source>
        <dbReference type="ARBA" id="ARBA00023242"/>
    </source>
</evidence>
<keyword evidence="8" id="KW-0804">Transcription</keyword>
<keyword evidence="3 11" id="KW-0812">Transmembrane</keyword>
<protein>
    <recommendedName>
        <fullName evidence="16">Major facilitator superfamily (MFS) profile domain-containing protein</fullName>
    </recommendedName>
</protein>
<evidence type="ECO:0000259" key="13">
    <source>
        <dbReference type="PROSITE" id="PS50850"/>
    </source>
</evidence>
<feature type="domain" description="Major facilitator superfamily (MFS) profile" evidence="13">
    <location>
        <begin position="47"/>
        <end position="450"/>
    </location>
</feature>
<feature type="transmembrane region" description="Helical" evidence="11">
    <location>
        <begin position="139"/>
        <end position="163"/>
    </location>
</feature>
<accession>A0A9W9LLG0</accession>
<dbReference type="SMART" id="SM00066">
    <property type="entry name" value="GAL4"/>
    <property type="match status" value="1"/>
</dbReference>
<feature type="transmembrane region" description="Helical" evidence="11">
    <location>
        <begin position="365"/>
        <end position="387"/>
    </location>
</feature>
<comment type="subcellular location">
    <subcellularLocation>
        <location evidence="1">Membrane</location>
        <topology evidence="1">Multi-pass membrane protein</topology>
    </subcellularLocation>
</comment>
<evidence type="ECO:0000256" key="2">
    <source>
        <dbReference type="ARBA" id="ARBA00022448"/>
    </source>
</evidence>
<evidence type="ECO:0000256" key="4">
    <source>
        <dbReference type="ARBA" id="ARBA00022989"/>
    </source>
</evidence>
<dbReference type="InterPro" id="IPR036259">
    <property type="entry name" value="MFS_trans_sf"/>
</dbReference>
<dbReference type="Gene3D" id="4.10.240.10">
    <property type="entry name" value="Zn(2)-C6 fungal-type DNA-binding domain"/>
    <property type="match status" value="1"/>
</dbReference>
<dbReference type="GO" id="GO:0016020">
    <property type="term" value="C:membrane"/>
    <property type="evidence" value="ECO:0007669"/>
    <property type="project" value="UniProtKB-SubCell"/>
</dbReference>
<keyword evidence="2" id="KW-0813">Transport</keyword>
<dbReference type="GO" id="GO:0008270">
    <property type="term" value="F:zinc ion binding"/>
    <property type="evidence" value="ECO:0007669"/>
    <property type="project" value="InterPro"/>
</dbReference>
<dbReference type="PROSITE" id="PS50048">
    <property type="entry name" value="ZN2_CY6_FUNGAL_2"/>
    <property type="match status" value="1"/>
</dbReference>
<dbReference type="PROSITE" id="PS50850">
    <property type="entry name" value="MFS"/>
    <property type="match status" value="1"/>
</dbReference>
<evidence type="ECO:0000256" key="6">
    <source>
        <dbReference type="ARBA" id="ARBA00023125"/>
    </source>
</evidence>
<evidence type="ECO:0000256" key="7">
    <source>
        <dbReference type="ARBA" id="ARBA00023136"/>
    </source>
</evidence>
<dbReference type="SUPFAM" id="SSF57701">
    <property type="entry name" value="Zn2/Cys6 DNA-binding domain"/>
    <property type="match status" value="1"/>
</dbReference>
<keyword evidence="9" id="KW-0539">Nucleus</keyword>
<dbReference type="EMBL" id="JAPQKO010000004">
    <property type="protein sequence ID" value="KAJ5165849.1"/>
    <property type="molecule type" value="Genomic_DNA"/>
</dbReference>
<keyword evidence="15" id="KW-1185">Reference proteome</keyword>
<proteinExistence type="inferred from homology"/>
<gene>
    <name evidence="14" type="ORF">N7492_006145</name>
</gene>
<dbReference type="Pfam" id="PF00172">
    <property type="entry name" value="Zn_clus"/>
    <property type="match status" value="1"/>
</dbReference>
<feature type="transmembrane region" description="Helical" evidence="11">
    <location>
        <begin position="207"/>
        <end position="227"/>
    </location>
</feature>
<dbReference type="OrthoDB" id="6730379at2759"/>